<sequence length="443" mass="49201">MSLPIAIQSVVFYVLACTPCGQVLHRHKAKNTAKSERKEKARVVAEQPHLYHHPDPFATNPFWDEEIRLGPSLRKGKNGKYIKEHGSKEMGSKELGSKELGSKELGSSVTAPESVLRPSTTHERPSTTQEAVPAKPTAHPHLDSSPTVVQEEDTASAVLSKTASVSTGGDWNLKRYQREDEELWGHELSRTGQKLMDAIKQAGTTAGRFMEAKLGIEKSVTEEDRHNFYFAPRNPPVNDYHPPVVRSKPAHRDDLRWMLQPPPSAKIMEGKVPVSRTASTMSVGSRRTAPGTADGRSMGRRVGERALEAKLRNGEFPHDEQNTIPTSSPRKTRPRRGTASSTQTRRRRTTSGSYMTSESDESSEEMYRRRSSRHQSRRAYATHTMNSEESEDEYISMSIESLSTGIHTTTAHTKPRLPTIPSSDSNVKARASSEPAGVGLHLR</sequence>
<protein>
    <recommendedName>
        <fullName evidence="5">Signal peptide-containing protein</fullName>
    </recommendedName>
</protein>
<feature type="signal peptide" evidence="2">
    <location>
        <begin position="1"/>
        <end position="16"/>
    </location>
</feature>
<evidence type="ECO:0000256" key="1">
    <source>
        <dbReference type="SAM" id="MobiDB-lite"/>
    </source>
</evidence>
<dbReference type="Proteomes" id="UP001172155">
    <property type="component" value="Unassembled WGS sequence"/>
</dbReference>
<dbReference type="AlphaFoldDB" id="A0AA40F9Z1"/>
<dbReference type="EMBL" id="JAUKUD010000001">
    <property type="protein sequence ID" value="KAK0753948.1"/>
    <property type="molecule type" value="Genomic_DNA"/>
</dbReference>
<feature type="region of interest" description="Disordered" evidence="1">
    <location>
        <begin position="409"/>
        <end position="443"/>
    </location>
</feature>
<reference evidence="3" key="1">
    <citation type="submission" date="2023-06" db="EMBL/GenBank/DDBJ databases">
        <title>Genome-scale phylogeny and comparative genomics of the fungal order Sordariales.</title>
        <authorList>
            <consortium name="Lawrence Berkeley National Laboratory"/>
            <person name="Hensen N."/>
            <person name="Bonometti L."/>
            <person name="Westerberg I."/>
            <person name="Brannstrom I.O."/>
            <person name="Guillou S."/>
            <person name="Cros-Aarteil S."/>
            <person name="Calhoun S."/>
            <person name="Haridas S."/>
            <person name="Kuo A."/>
            <person name="Mondo S."/>
            <person name="Pangilinan J."/>
            <person name="Riley R."/>
            <person name="LaButti K."/>
            <person name="Andreopoulos B."/>
            <person name="Lipzen A."/>
            <person name="Chen C."/>
            <person name="Yanf M."/>
            <person name="Daum C."/>
            <person name="Ng V."/>
            <person name="Clum A."/>
            <person name="Steindorff A."/>
            <person name="Ohm R."/>
            <person name="Martin F."/>
            <person name="Silar P."/>
            <person name="Natvig D."/>
            <person name="Lalanne C."/>
            <person name="Gautier V."/>
            <person name="Ament-velasquez S.L."/>
            <person name="Kruys A."/>
            <person name="Hutchinson M.I."/>
            <person name="Powell A.J."/>
            <person name="Barry K."/>
            <person name="Miller A.N."/>
            <person name="Grigoriev I.V."/>
            <person name="Debuchy R."/>
            <person name="Gladieux P."/>
            <person name="Thoren M.H."/>
            <person name="Johannesson H."/>
        </authorList>
    </citation>
    <scope>NUCLEOTIDE SEQUENCE</scope>
    <source>
        <strain evidence="3">SMH3187-1</strain>
    </source>
</reference>
<feature type="chain" id="PRO_5041305226" description="Signal peptide-containing protein" evidence="2">
    <location>
        <begin position="17"/>
        <end position="443"/>
    </location>
</feature>
<gene>
    <name evidence="3" type="ORF">B0T18DRAFT_434500</name>
</gene>
<proteinExistence type="predicted"/>
<evidence type="ECO:0000256" key="2">
    <source>
        <dbReference type="SAM" id="SignalP"/>
    </source>
</evidence>
<evidence type="ECO:0008006" key="5">
    <source>
        <dbReference type="Google" id="ProtNLM"/>
    </source>
</evidence>
<feature type="region of interest" description="Disordered" evidence="1">
    <location>
        <begin position="271"/>
        <end position="393"/>
    </location>
</feature>
<evidence type="ECO:0000313" key="4">
    <source>
        <dbReference type="Proteomes" id="UP001172155"/>
    </source>
</evidence>
<comment type="caution">
    <text evidence="3">The sequence shown here is derived from an EMBL/GenBank/DDBJ whole genome shotgun (WGS) entry which is preliminary data.</text>
</comment>
<keyword evidence="4" id="KW-1185">Reference proteome</keyword>
<evidence type="ECO:0000313" key="3">
    <source>
        <dbReference type="EMBL" id="KAK0753948.1"/>
    </source>
</evidence>
<feature type="region of interest" description="Disordered" evidence="1">
    <location>
        <begin position="76"/>
        <end position="164"/>
    </location>
</feature>
<accession>A0AA40F9Z1</accession>
<feature type="compositionally biased region" description="Basic and acidic residues" evidence="1">
    <location>
        <begin position="81"/>
        <end position="102"/>
    </location>
</feature>
<name>A0AA40F9Z1_9PEZI</name>
<feature type="compositionally biased region" description="Polar residues" evidence="1">
    <location>
        <begin position="276"/>
        <end position="285"/>
    </location>
</feature>
<keyword evidence="2" id="KW-0732">Signal</keyword>
<feature type="compositionally biased region" description="Basic and acidic residues" evidence="1">
    <location>
        <begin position="301"/>
        <end position="321"/>
    </location>
</feature>
<organism evidence="3 4">
    <name type="scientific">Schizothecium vesticola</name>
    <dbReference type="NCBI Taxonomy" id="314040"/>
    <lineage>
        <taxon>Eukaryota</taxon>
        <taxon>Fungi</taxon>
        <taxon>Dikarya</taxon>
        <taxon>Ascomycota</taxon>
        <taxon>Pezizomycotina</taxon>
        <taxon>Sordariomycetes</taxon>
        <taxon>Sordariomycetidae</taxon>
        <taxon>Sordariales</taxon>
        <taxon>Schizotheciaceae</taxon>
        <taxon>Schizothecium</taxon>
    </lineage>
</organism>